<evidence type="ECO:0000256" key="4">
    <source>
        <dbReference type="ARBA" id="ARBA00022692"/>
    </source>
</evidence>
<keyword evidence="1" id="KW-1003">Cell membrane</keyword>
<evidence type="ECO:0000313" key="10">
    <source>
        <dbReference type="Proteomes" id="UP000198828"/>
    </source>
</evidence>
<feature type="transmembrane region" description="Helical" evidence="8">
    <location>
        <begin position="107"/>
        <end position="124"/>
    </location>
</feature>
<dbReference type="InterPro" id="IPR006741">
    <property type="entry name" value="AgrB"/>
</dbReference>
<evidence type="ECO:0000256" key="2">
    <source>
        <dbReference type="ARBA" id="ARBA00022654"/>
    </source>
</evidence>
<feature type="transmembrane region" description="Helical" evidence="8">
    <location>
        <begin position="54"/>
        <end position="70"/>
    </location>
</feature>
<dbReference type="RefSeq" id="WP_093754557.1">
    <property type="nucleotide sequence ID" value="NZ_BSYN01000007.1"/>
</dbReference>
<keyword evidence="7 8" id="KW-0472">Membrane</keyword>
<evidence type="ECO:0000256" key="8">
    <source>
        <dbReference type="SAM" id="Phobius"/>
    </source>
</evidence>
<feature type="transmembrane region" description="Helical" evidence="8">
    <location>
        <begin position="82"/>
        <end position="101"/>
    </location>
</feature>
<dbReference type="GO" id="GO:0008233">
    <property type="term" value="F:peptidase activity"/>
    <property type="evidence" value="ECO:0007669"/>
    <property type="project" value="UniProtKB-KW"/>
</dbReference>
<dbReference type="OrthoDB" id="9815055at2"/>
<accession>A0A1H3DJ34</accession>
<feature type="transmembrane region" description="Helical" evidence="8">
    <location>
        <begin position="145"/>
        <end position="163"/>
    </location>
</feature>
<keyword evidence="5" id="KW-0378">Hydrolase</keyword>
<evidence type="ECO:0000256" key="7">
    <source>
        <dbReference type="ARBA" id="ARBA00023136"/>
    </source>
</evidence>
<evidence type="ECO:0000313" key="9">
    <source>
        <dbReference type="EMBL" id="SDX66401.1"/>
    </source>
</evidence>
<dbReference type="Proteomes" id="UP000198828">
    <property type="component" value="Unassembled WGS sequence"/>
</dbReference>
<dbReference type="SMART" id="SM00793">
    <property type="entry name" value="AgrB"/>
    <property type="match status" value="1"/>
</dbReference>
<organism evidence="9 10">
    <name type="scientific">Tepidimicrobium xylanilyticum</name>
    <dbReference type="NCBI Taxonomy" id="1123352"/>
    <lineage>
        <taxon>Bacteria</taxon>
        <taxon>Bacillati</taxon>
        <taxon>Bacillota</taxon>
        <taxon>Tissierellia</taxon>
        <taxon>Tissierellales</taxon>
        <taxon>Tepidimicrobiaceae</taxon>
        <taxon>Tepidimicrobium</taxon>
    </lineage>
</organism>
<name>A0A1H3DJ34_9FIRM</name>
<evidence type="ECO:0000256" key="6">
    <source>
        <dbReference type="ARBA" id="ARBA00022989"/>
    </source>
</evidence>
<dbReference type="EMBL" id="FNNG01000015">
    <property type="protein sequence ID" value="SDX66401.1"/>
    <property type="molecule type" value="Genomic_DNA"/>
</dbReference>
<dbReference type="Pfam" id="PF04647">
    <property type="entry name" value="AgrB"/>
    <property type="match status" value="1"/>
</dbReference>
<keyword evidence="2" id="KW-0673">Quorum sensing</keyword>
<evidence type="ECO:0000256" key="5">
    <source>
        <dbReference type="ARBA" id="ARBA00022801"/>
    </source>
</evidence>
<dbReference type="GO" id="GO:0006508">
    <property type="term" value="P:proteolysis"/>
    <property type="evidence" value="ECO:0007669"/>
    <property type="project" value="UniProtKB-KW"/>
</dbReference>
<dbReference type="GO" id="GO:0016020">
    <property type="term" value="C:membrane"/>
    <property type="evidence" value="ECO:0007669"/>
    <property type="project" value="InterPro"/>
</dbReference>
<keyword evidence="6 8" id="KW-1133">Transmembrane helix</keyword>
<keyword evidence="3" id="KW-0645">Protease</keyword>
<gene>
    <name evidence="9" type="ORF">SAMN05660923_02698</name>
</gene>
<sequence length="194" mass="22545">MLHKLAEDISFYLITNKVIDIEDRDIYIYGLELLISTLFTSISILILGFLIRDWISAVAYLSVYFFLKSYTGGYHAKHYYECYIYSIFVFIVLIIAKNIIVPIYRPIIGLFSLIFSIIVVFKFAPVTNKNNPKTEEEILKNKKIARRRILILSIMVILGYTVKSKLIDLWLMLALTEFSIAYSILKAKFLDKST</sequence>
<feature type="transmembrane region" description="Helical" evidence="8">
    <location>
        <begin position="26"/>
        <end position="48"/>
    </location>
</feature>
<evidence type="ECO:0000256" key="1">
    <source>
        <dbReference type="ARBA" id="ARBA00022475"/>
    </source>
</evidence>
<keyword evidence="4 8" id="KW-0812">Transmembrane</keyword>
<evidence type="ECO:0000256" key="3">
    <source>
        <dbReference type="ARBA" id="ARBA00022670"/>
    </source>
</evidence>
<proteinExistence type="predicted"/>
<dbReference type="GO" id="GO:0009372">
    <property type="term" value="P:quorum sensing"/>
    <property type="evidence" value="ECO:0007669"/>
    <property type="project" value="UniProtKB-KW"/>
</dbReference>
<dbReference type="AlphaFoldDB" id="A0A1H3DJ34"/>
<protein>
    <submittedName>
        <fullName evidence="9">Accessory gene regulator B</fullName>
    </submittedName>
</protein>
<keyword evidence="10" id="KW-1185">Reference proteome</keyword>
<reference evidence="9 10" key="1">
    <citation type="submission" date="2016-10" db="EMBL/GenBank/DDBJ databases">
        <authorList>
            <person name="de Groot N.N."/>
        </authorList>
    </citation>
    <scope>NUCLEOTIDE SEQUENCE [LARGE SCALE GENOMIC DNA]</scope>
    <source>
        <strain evidence="9 10">DSM 23310</strain>
    </source>
</reference>